<dbReference type="Pfam" id="PF01161">
    <property type="entry name" value="PBP"/>
    <property type="match status" value="1"/>
</dbReference>
<dbReference type="Proteomes" id="UP000886523">
    <property type="component" value="Unassembled WGS sequence"/>
</dbReference>
<dbReference type="Gene3D" id="3.90.280.10">
    <property type="entry name" value="PEBP-like"/>
    <property type="match status" value="1"/>
</dbReference>
<dbReference type="CDD" id="cd00866">
    <property type="entry name" value="PEBP_euk"/>
    <property type="match status" value="1"/>
</dbReference>
<gene>
    <name evidence="2" type="ORF">BS47DRAFT_1485340</name>
</gene>
<keyword evidence="3" id="KW-1185">Reference proteome</keyword>
<sequence>MLRSIPLALRTTRPFTRVFSSGSASSLADSTTESPMKKIWTRPLEPGVLPAYDEALAYIERDSENKRAELERLRKQTNPKASVEVLEKLEIESQINLPEVRWNFKQGQMDLTKPVYRYLLNQRWRKMGRLDRLMERVYQMSVIPDVLPSIRPNVDIRVNFSAAAKLTPPEIIARSRTPVHRKRLASELSDVIPGLFLTPAQTVEPPILVAQVFHVESRLYTLIMIDPDVPSTSTQSFQNYLHWLVPNISLSATSSAVHIPSPESPEFATIVPYVPPHPQKGTPYHRYVRAPSPSTDALRFDLRSFVAAHGLLVPKGSSLIEDAAKEREVEEGGGIFLWREIWDPSVSMIYNRILRRPEPVYGPPPKVDPYVDEHGNKPKKYFSTPWTTRCPLVLLHQGLSRCPVEQTPR</sequence>
<reference evidence="2" key="1">
    <citation type="journal article" date="2020" name="Nat. Commun.">
        <title>Large-scale genome sequencing of mycorrhizal fungi provides insights into the early evolution of symbiotic traits.</title>
        <authorList>
            <person name="Miyauchi S."/>
            <person name="Kiss E."/>
            <person name="Kuo A."/>
            <person name="Drula E."/>
            <person name="Kohler A."/>
            <person name="Sanchez-Garcia M."/>
            <person name="Morin E."/>
            <person name="Andreopoulos B."/>
            <person name="Barry K.W."/>
            <person name="Bonito G."/>
            <person name="Buee M."/>
            <person name="Carver A."/>
            <person name="Chen C."/>
            <person name="Cichocki N."/>
            <person name="Clum A."/>
            <person name="Culley D."/>
            <person name="Crous P.W."/>
            <person name="Fauchery L."/>
            <person name="Girlanda M."/>
            <person name="Hayes R.D."/>
            <person name="Keri Z."/>
            <person name="LaButti K."/>
            <person name="Lipzen A."/>
            <person name="Lombard V."/>
            <person name="Magnuson J."/>
            <person name="Maillard F."/>
            <person name="Murat C."/>
            <person name="Nolan M."/>
            <person name="Ohm R.A."/>
            <person name="Pangilinan J."/>
            <person name="Pereira M.F."/>
            <person name="Perotto S."/>
            <person name="Peter M."/>
            <person name="Pfister S."/>
            <person name="Riley R."/>
            <person name="Sitrit Y."/>
            <person name="Stielow J.B."/>
            <person name="Szollosi G."/>
            <person name="Zifcakova L."/>
            <person name="Stursova M."/>
            <person name="Spatafora J.W."/>
            <person name="Tedersoo L."/>
            <person name="Vaario L.M."/>
            <person name="Yamada A."/>
            <person name="Yan M."/>
            <person name="Wang P."/>
            <person name="Xu J."/>
            <person name="Bruns T."/>
            <person name="Baldrian P."/>
            <person name="Vilgalys R."/>
            <person name="Dunand C."/>
            <person name="Henrissat B."/>
            <person name="Grigoriev I.V."/>
            <person name="Hibbett D."/>
            <person name="Nagy L.G."/>
            <person name="Martin F.M."/>
        </authorList>
    </citation>
    <scope>NUCLEOTIDE SEQUENCE</scope>
    <source>
        <strain evidence="2">UP504</strain>
    </source>
</reference>
<proteinExistence type="inferred from homology"/>
<name>A0A9P6AXU9_9AGAM</name>
<dbReference type="Gene3D" id="1.20.58.1180">
    <property type="match status" value="1"/>
</dbReference>
<accession>A0A9P6AXU9</accession>
<dbReference type="SUPFAM" id="SSF49777">
    <property type="entry name" value="PEBP-like"/>
    <property type="match status" value="1"/>
</dbReference>
<protein>
    <recommendedName>
        <fullName evidence="4">PEBP-like protein</fullName>
    </recommendedName>
</protein>
<dbReference type="EMBL" id="MU128967">
    <property type="protein sequence ID" value="KAF9513867.1"/>
    <property type="molecule type" value="Genomic_DNA"/>
</dbReference>
<dbReference type="InterPro" id="IPR001858">
    <property type="entry name" value="Phosphatidylethanolamine-bd_CS"/>
</dbReference>
<dbReference type="InterPro" id="IPR008914">
    <property type="entry name" value="PEBP"/>
</dbReference>
<dbReference type="AlphaFoldDB" id="A0A9P6AXU9"/>
<dbReference type="OrthoDB" id="2153661at2759"/>
<evidence type="ECO:0000313" key="3">
    <source>
        <dbReference type="Proteomes" id="UP000886523"/>
    </source>
</evidence>
<dbReference type="InterPro" id="IPR035810">
    <property type="entry name" value="PEBP_euk"/>
</dbReference>
<dbReference type="InterPro" id="IPR036610">
    <property type="entry name" value="PEBP-like_sf"/>
</dbReference>
<evidence type="ECO:0000256" key="1">
    <source>
        <dbReference type="ARBA" id="ARBA00007091"/>
    </source>
</evidence>
<dbReference type="PROSITE" id="PS01220">
    <property type="entry name" value="PBP"/>
    <property type="match status" value="1"/>
</dbReference>
<dbReference type="PANTHER" id="PTHR11362">
    <property type="entry name" value="PHOSPHATIDYLETHANOLAMINE-BINDING PROTEIN"/>
    <property type="match status" value="1"/>
</dbReference>
<organism evidence="2 3">
    <name type="scientific">Hydnum rufescens UP504</name>
    <dbReference type="NCBI Taxonomy" id="1448309"/>
    <lineage>
        <taxon>Eukaryota</taxon>
        <taxon>Fungi</taxon>
        <taxon>Dikarya</taxon>
        <taxon>Basidiomycota</taxon>
        <taxon>Agaricomycotina</taxon>
        <taxon>Agaricomycetes</taxon>
        <taxon>Cantharellales</taxon>
        <taxon>Hydnaceae</taxon>
        <taxon>Hydnum</taxon>
    </lineage>
</organism>
<evidence type="ECO:0008006" key="4">
    <source>
        <dbReference type="Google" id="ProtNLM"/>
    </source>
</evidence>
<dbReference type="PANTHER" id="PTHR11362:SF82">
    <property type="entry name" value="PHOSPHATIDYLETHANOLAMINE-BINDING PROTEIN 4"/>
    <property type="match status" value="1"/>
</dbReference>
<comment type="caution">
    <text evidence="2">The sequence shown here is derived from an EMBL/GenBank/DDBJ whole genome shotgun (WGS) entry which is preliminary data.</text>
</comment>
<comment type="similarity">
    <text evidence="1">Belongs to the phosphatidylethanolamine-binding protein family.</text>
</comment>
<evidence type="ECO:0000313" key="2">
    <source>
        <dbReference type="EMBL" id="KAF9513867.1"/>
    </source>
</evidence>